<name>A0ABM7YQA1_9BURK</name>
<accession>A0ABM7YQA1</accession>
<gene>
    <name evidence="1" type="primary">priB</name>
    <name evidence="1" type="ORF">CATMQ487_36480</name>
</gene>
<dbReference type="PIRSF" id="PIRSF003135">
    <property type="entry name" value="Primosomal_n"/>
    <property type="match status" value="1"/>
</dbReference>
<dbReference type="SUPFAM" id="SSF50249">
    <property type="entry name" value="Nucleic acid-binding proteins"/>
    <property type="match status" value="1"/>
</dbReference>
<keyword evidence="2" id="KW-1185">Reference proteome</keyword>
<dbReference type="InterPro" id="IPR012340">
    <property type="entry name" value="NA-bd_OB-fold"/>
</dbReference>
<reference evidence="1" key="1">
    <citation type="submission" date="2022-04" db="EMBL/GenBank/DDBJ databases">
        <title>Whole genome sequence of Sphaerotilus sp. FB-5.</title>
        <authorList>
            <person name="Takeda M."/>
            <person name="Narihara S."/>
            <person name="Akimoto M."/>
            <person name="Akimoto R."/>
            <person name="Nishiyashiki S."/>
            <person name="Murakami T."/>
        </authorList>
    </citation>
    <scope>NUCLEOTIDE SEQUENCE</scope>
    <source>
        <strain evidence="1">FB-5</strain>
    </source>
</reference>
<dbReference type="Proteomes" id="UP001057498">
    <property type="component" value="Chromosome"/>
</dbReference>
<dbReference type="Gene3D" id="2.40.50.140">
    <property type="entry name" value="Nucleic acid-binding proteins"/>
    <property type="match status" value="1"/>
</dbReference>
<organism evidence="1 2">
    <name type="scientific">Sphaerotilus microaerophilus</name>
    <dbReference type="NCBI Taxonomy" id="2914710"/>
    <lineage>
        <taxon>Bacteria</taxon>
        <taxon>Pseudomonadati</taxon>
        <taxon>Pseudomonadota</taxon>
        <taxon>Betaproteobacteria</taxon>
        <taxon>Burkholderiales</taxon>
        <taxon>Sphaerotilaceae</taxon>
        <taxon>Sphaerotilus</taxon>
    </lineage>
</organism>
<evidence type="ECO:0000313" key="2">
    <source>
        <dbReference type="Proteomes" id="UP001057498"/>
    </source>
</evidence>
<dbReference type="EMBL" id="AP025730">
    <property type="protein sequence ID" value="BDI06678.1"/>
    <property type="molecule type" value="Genomic_DNA"/>
</dbReference>
<dbReference type="NCBIfam" id="TIGR04418">
    <property type="entry name" value="PriB_gamma"/>
    <property type="match status" value="1"/>
</dbReference>
<sequence>MQAQVVERAALRYTPAGLPAVDVRLAHASQVEHAGQMRQISCEIHATAVDGVATQLNRIAVGQTVDVVGFLGKQRNGRGVMLHIIELTPHPASTD</sequence>
<dbReference type="InterPro" id="IPR023646">
    <property type="entry name" value="Prisomal_replication_PriB"/>
</dbReference>
<protein>
    <submittedName>
        <fullName evidence="1">Primosomal replication protein N</fullName>
    </submittedName>
</protein>
<evidence type="ECO:0000313" key="1">
    <source>
        <dbReference type="EMBL" id="BDI06678.1"/>
    </source>
</evidence>
<dbReference type="Pfam" id="PF22657">
    <property type="entry name" value="SSB_1"/>
    <property type="match status" value="1"/>
</dbReference>
<proteinExistence type="predicted"/>